<dbReference type="Gene3D" id="3.40.50.261">
    <property type="entry name" value="Succinyl-CoA synthetase domains"/>
    <property type="match status" value="2"/>
</dbReference>
<proteinExistence type="predicted"/>
<accession>A0A1F2PD59</accession>
<evidence type="ECO:0000256" key="4">
    <source>
        <dbReference type="ARBA" id="ARBA00022741"/>
    </source>
</evidence>
<evidence type="ECO:0000259" key="8">
    <source>
        <dbReference type="PROSITE" id="PS51186"/>
    </source>
</evidence>
<evidence type="ECO:0000256" key="1">
    <source>
        <dbReference type="ARBA" id="ARBA00001619"/>
    </source>
</evidence>
<dbReference type="PROSITE" id="PS51186">
    <property type="entry name" value="GNAT"/>
    <property type="match status" value="1"/>
</dbReference>
<gene>
    <name evidence="9" type="ORF">SCAL_000287</name>
</gene>
<evidence type="ECO:0000313" key="9">
    <source>
        <dbReference type="EMBL" id="OFV68611.1"/>
    </source>
</evidence>
<dbReference type="InterPro" id="IPR043938">
    <property type="entry name" value="Ligase_CoA_dom"/>
</dbReference>
<dbReference type="InterPro" id="IPR016102">
    <property type="entry name" value="Succinyl-CoA_synth-like"/>
</dbReference>
<feature type="domain" description="N-acetyltransferase" evidence="8">
    <location>
        <begin position="747"/>
        <end position="901"/>
    </location>
</feature>
<dbReference type="PATRIC" id="fig|1838285.3.peg.290"/>
<evidence type="ECO:0000256" key="2">
    <source>
        <dbReference type="ARBA" id="ARBA00012957"/>
    </source>
</evidence>
<dbReference type="SUPFAM" id="SSF55729">
    <property type="entry name" value="Acyl-CoA N-acyltransferases (Nat)"/>
    <property type="match status" value="1"/>
</dbReference>
<dbReference type="InterPro" id="IPR011761">
    <property type="entry name" value="ATP-grasp"/>
</dbReference>
<dbReference type="InterPro" id="IPR036291">
    <property type="entry name" value="NAD(P)-bd_dom_sf"/>
</dbReference>
<dbReference type="InterPro" id="IPR051538">
    <property type="entry name" value="Acyl-CoA_Synth/Transferase"/>
</dbReference>
<dbReference type="GO" id="GO:0046872">
    <property type="term" value="F:metal ion binding"/>
    <property type="evidence" value="ECO:0007669"/>
    <property type="project" value="InterPro"/>
</dbReference>
<keyword evidence="4 6" id="KW-0547">Nucleotide-binding</keyword>
<dbReference type="Pfam" id="PF13549">
    <property type="entry name" value="ATP-grasp_5"/>
    <property type="match status" value="1"/>
</dbReference>
<dbReference type="Pfam" id="PF13607">
    <property type="entry name" value="Succ_CoA_lig"/>
    <property type="match status" value="1"/>
</dbReference>
<dbReference type="GO" id="GO:0016747">
    <property type="term" value="F:acyltransferase activity, transferring groups other than amino-acyl groups"/>
    <property type="evidence" value="ECO:0007669"/>
    <property type="project" value="InterPro"/>
</dbReference>
<name>A0A1F2PD59_9EURY</name>
<dbReference type="Pfam" id="PF13380">
    <property type="entry name" value="CoA_binding_2"/>
    <property type="match status" value="1"/>
</dbReference>
<keyword evidence="3" id="KW-0436">Ligase</keyword>
<dbReference type="Pfam" id="PF13302">
    <property type="entry name" value="Acetyltransf_3"/>
    <property type="match status" value="1"/>
</dbReference>
<dbReference type="GO" id="GO:0043758">
    <property type="term" value="F:acetate-CoA ligase (ADP-forming) activity"/>
    <property type="evidence" value="ECO:0007669"/>
    <property type="project" value="UniProtKB-EC"/>
</dbReference>
<dbReference type="Proteomes" id="UP000186940">
    <property type="component" value="Unassembled WGS sequence"/>
</dbReference>
<dbReference type="STRING" id="1838285.SCAL_000287"/>
<dbReference type="EC" id="6.2.1.13" evidence="2"/>
<dbReference type="Pfam" id="PF19045">
    <property type="entry name" value="Ligase_CoA_2"/>
    <property type="match status" value="1"/>
</dbReference>
<feature type="domain" description="ATP-grasp" evidence="7">
    <location>
        <begin position="504"/>
        <end position="540"/>
    </location>
</feature>
<dbReference type="InterPro" id="IPR013815">
    <property type="entry name" value="ATP_grasp_subdomain_1"/>
</dbReference>
<dbReference type="SUPFAM" id="SSF56059">
    <property type="entry name" value="Glutathione synthetase ATP-binding domain-like"/>
    <property type="match status" value="1"/>
</dbReference>
<dbReference type="FunFam" id="3.30.1490.20:FF:000020">
    <property type="entry name" value="Protein lysine acetyltransferase"/>
    <property type="match status" value="1"/>
</dbReference>
<comment type="catalytic activity">
    <reaction evidence="1">
        <text>acetate + ATP + CoA = acetyl-CoA + ADP + phosphate</text>
        <dbReference type="Rhea" id="RHEA:15081"/>
        <dbReference type="ChEBI" id="CHEBI:30089"/>
        <dbReference type="ChEBI" id="CHEBI:30616"/>
        <dbReference type="ChEBI" id="CHEBI:43474"/>
        <dbReference type="ChEBI" id="CHEBI:57287"/>
        <dbReference type="ChEBI" id="CHEBI:57288"/>
        <dbReference type="ChEBI" id="CHEBI:456216"/>
        <dbReference type="EC" id="6.2.1.13"/>
    </reaction>
</comment>
<dbReference type="PROSITE" id="PS50975">
    <property type="entry name" value="ATP_GRASP"/>
    <property type="match status" value="1"/>
</dbReference>
<dbReference type="Gene3D" id="3.40.50.720">
    <property type="entry name" value="NAD(P)-binding Rossmann-like Domain"/>
    <property type="match status" value="1"/>
</dbReference>
<dbReference type="PANTHER" id="PTHR43334:SF1">
    <property type="entry name" value="3-HYDROXYPROPIONATE--COA LIGASE [ADP-FORMING]"/>
    <property type="match status" value="1"/>
</dbReference>
<evidence type="ECO:0000256" key="6">
    <source>
        <dbReference type="PROSITE-ProRule" id="PRU00409"/>
    </source>
</evidence>
<dbReference type="Gene3D" id="3.40.630.30">
    <property type="match status" value="1"/>
</dbReference>
<sequence>MSALQLKELNKIFNPGSIAVIGASNKKGSVGYTLFNNLIGAGYEGVVYPVNKSAPSVQGIHSYRSVDQIPRKIDLALIAVPAKTVPEVMRECGESGIRGAIIISAGFKEIGAKGKELEDEVLDIARDYDIRFIGPNCLGIIRPKIHLNASFAPLMPDDGKIAFISQSGALCAAVLDWCHHRGIGFSSFVSVGSMADITFGDLIDYFGMDPDTGAIILYIEALKNVRGFMSAARHFAKTKPIIVVKSGRCERSAAVATSHTGAMAGDDDLYDAAFKRAGIVRVTRIEELFDCAEALDSQTRPTGNHLAIVTNAGGPGVMAADELLSQGGELAELSNKTIEALNACLPPYWSHGNPVDILGDATPERYRDATSITLRDPNVDGVLLLLTPVSMSDSELTARYIVDLNRDISPGDVFKPLLASWMGEALVEKGRKILESGGVPSFETPESAVTTYLHMYQYTKNIASLYEMPEDILTGFHPAKDEVKSIFRTLAKDGRELLTVYESMKVLAAYDIPTVKTMLAHDPEEAIKIADEIGYPVAMKIVSPQITHKTDIGCVKLNIQTQEGVRTAFEEINRNAGEHNPDATIHGVAIQSMVTGTGYEVIIGSKRDKLFGPAILFGAGGTMVEYIRDQTIGFPPLNQALAHRMIEDTRISKILKNGFRGSPPANIRLIEEALVKISFMLIDFPEIEEMDINPIHVNDTSLLALDARILINPGKVNISVPPGSDLIISRCPTKYNQEWTSPAGDKIFFRAIRPEDEPLWLEMVRSFSDETIRQRFFAPLSEIDHHMVVRYCHIDYDREIAIAAFVEGEEGYRMVGVGRVVILSDENTGEFGMAIRDEYQERGIGNKLVDIMIEIARDFRLRTIIGDVLADNHRMLKIAEDKGFKIKRHEDPSLRRVVLNL</sequence>
<evidence type="ECO:0000256" key="5">
    <source>
        <dbReference type="ARBA" id="ARBA00022840"/>
    </source>
</evidence>
<dbReference type="GO" id="GO:0005524">
    <property type="term" value="F:ATP binding"/>
    <property type="evidence" value="ECO:0007669"/>
    <property type="project" value="UniProtKB-UniRule"/>
</dbReference>
<keyword evidence="10" id="KW-1185">Reference proteome</keyword>
<dbReference type="Gene3D" id="3.30.470.20">
    <property type="entry name" value="ATP-grasp fold, B domain"/>
    <property type="match status" value="1"/>
</dbReference>
<keyword evidence="5 6" id="KW-0067">ATP-binding</keyword>
<dbReference type="AlphaFoldDB" id="A0A1F2PD59"/>
<evidence type="ECO:0000256" key="3">
    <source>
        <dbReference type="ARBA" id="ARBA00022598"/>
    </source>
</evidence>
<evidence type="ECO:0000259" key="7">
    <source>
        <dbReference type="PROSITE" id="PS50975"/>
    </source>
</evidence>
<dbReference type="PANTHER" id="PTHR43334">
    <property type="entry name" value="ACETATE--COA LIGASE [ADP-FORMING]"/>
    <property type="match status" value="1"/>
</dbReference>
<dbReference type="Gene3D" id="3.30.1490.20">
    <property type="entry name" value="ATP-grasp fold, A domain"/>
    <property type="match status" value="1"/>
</dbReference>
<dbReference type="CDD" id="cd04301">
    <property type="entry name" value="NAT_SF"/>
    <property type="match status" value="1"/>
</dbReference>
<dbReference type="InterPro" id="IPR003781">
    <property type="entry name" value="CoA-bd"/>
</dbReference>
<dbReference type="InterPro" id="IPR000182">
    <property type="entry name" value="GNAT_dom"/>
</dbReference>
<dbReference type="InterPro" id="IPR016181">
    <property type="entry name" value="Acyl_CoA_acyltransferase"/>
</dbReference>
<dbReference type="SUPFAM" id="SSF52210">
    <property type="entry name" value="Succinyl-CoA synthetase domains"/>
    <property type="match status" value="2"/>
</dbReference>
<reference evidence="9" key="1">
    <citation type="submission" date="2016-05" db="EMBL/GenBank/DDBJ databases">
        <title>Microbial consortia oxidize butane by reversing methanogenesis.</title>
        <authorList>
            <person name="Laso-Perez R."/>
            <person name="Richter M."/>
            <person name="Wegener G."/>
            <person name="Musat F."/>
        </authorList>
    </citation>
    <scope>NUCLEOTIDE SEQUENCE [LARGE SCALE GENOMIC DNA]</scope>
    <source>
        <strain evidence="9">BOX2</strain>
    </source>
</reference>
<dbReference type="EMBL" id="LYOS01000001">
    <property type="protein sequence ID" value="OFV68611.1"/>
    <property type="molecule type" value="Genomic_DNA"/>
</dbReference>
<evidence type="ECO:0000313" key="10">
    <source>
        <dbReference type="Proteomes" id="UP000186940"/>
    </source>
</evidence>
<dbReference type="SUPFAM" id="SSF51735">
    <property type="entry name" value="NAD(P)-binding Rossmann-fold domains"/>
    <property type="match status" value="1"/>
</dbReference>
<dbReference type="SMART" id="SM00881">
    <property type="entry name" value="CoA_binding"/>
    <property type="match status" value="1"/>
</dbReference>
<dbReference type="InterPro" id="IPR032875">
    <property type="entry name" value="Succ_CoA_lig_flav_dom"/>
</dbReference>
<protein>
    <recommendedName>
        <fullName evidence="2">acetate--CoA ligase (ADP-forming)</fullName>
        <ecNumber evidence="2">6.2.1.13</ecNumber>
    </recommendedName>
</protein>
<comment type="caution">
    <text evidence="9">The sequence shown here is derived from an EMBL/GenBank/DDBJ whole genome shotgun (WGS) entry which is preliminary data.</text>
</comment>
<organism evidence="9 10">
    <name type="scientific">Candidatus Syntropharchaeum caldarium</name>
    <dbReference type="NCBI Taxonomy" id="1838285"/>
    <lineage>
        <taxon>Archaea</taxon>
        <taxon>Methanobacteriati</taxon>
        <taxon>Methanobacteriota</taxon>
        <taxon>Stenosarchaea group</taxon>
        <taxon>Methanomicrobia</taxon>
        <taxon>Methanosarcinales</taxon>
        <taxon>ANME-2 cluster</taxon>
        <taxon>Candidatus Syntropharchaeum</taxon>
    </lineage>
</organism>